<dbReference type="EMBL" id="LSYV01000138">
    <property type="protein sequence ID" value="KXZ42532.1"/>
    <property type="molecule type" value="Genomic_DNA"/>
</dbReference>
<evidence type="ECO:0000256" key="1">
    <source>
        <dbReference type="SAM" id="MobiDB-lite"/>
    </source>
</evidence>
<accession>A0A150FY40</accession>
<reference evidence="3" key="1">
    <citation type="journal article" date="2016" name="Nat. Commun.">
        <title>The Gonium pectorale genome demonstrates co-option of cell cycle regulation during the evolution of multicellularity.</title>
        <authorList>
            <person name="Hanschen E.R."/>
            <person name="Marriage T.N."/>
            <person name="Ferris P.J."/>
            <person name="Hamaji T."/>
            <person name="Toyoda A."/>
            <person name="Fujiyama A."/>
            <person name="Neme R."/>
            <person name="Noguchi H."/>
            <person name="Minakuchi Y."/>
            <person name="Suzuki M."/>
            <person name="Kawai-Toyooka H."/>
            <person name="Smith D.R."/>
            <person name="Sparks H."/>
            <person name="Anderson J."/>
            <person name="Bakaric R."/>
            <person name="Luria V."/>
            <person name="Karger A."/>
            <person name="Kirschner M.W."/>
            <person name="Durand P.M."/>
            <person name="Michod R.E."/>
            <person name="Nozaki H."/>
            <person name="Olson B.J."/>
        </authorList>
    </citation>
    <scope>NUCLEOTIDE SEQUENCE [LARGE SCALE GENOMIC DNA]</scope>
    <source>
        <strain evidence="3">NIES-2863</strain>
    </source>
</reference>
<name>A0A150FY40_GONPE</name>
<evidence type="ECO:0000313" key="3">
    <source>
        <dbReference type="Proteomes" id="UP000075714"/>
    </source>
</evidence>
<protein>
    <submittedName>
        <fullName evidence="2">Uncharacterized protein</fullName>
    </submittedName>
</protein>
<proteinExistence type="predicted"/>
<feature type="region of interest" description="Disordered" evidence="1">
    <location>
        <begin position="142"/>
        <end position="172"/>
    </location>
</feature>
<feature type="compositionally biased region" description="Acidic residues" evidence="1">
    <location>
        <begin position="160"/>
        <end position="172"/>
    </location>
</feature>
<gene>
    <name evidence="2" type="ORF">GPECTOR_138g663</name>
</gene>
<organism evidence="2 3">
    <name type="scientific">Gonium pectorale</name>
    <name type="common">Green alga</name>
    <dbReference type="NCBI Taxonomy" id="33097"/>
    <lineage>
        <taxon>Eukaryota</taxon>
        <taxon>Viridiplantae</taxon>
        <taxon>Chlorophyta</taxon>
        <taxon>core chlorophytes</taxon>
        <taxon>Chlorophyceae</taxon>
        <taxon>CS clade</taxon>
        <taxon>Chlamydomonadales</taxon>
        <taxon>Volvocaceae</taxon>
        <taxon>Gonium</taxon>
    </lineage>
</organism>
<keyword evidence="3" id="KW-1185">Reference proteome</keyword>
<evidence type="ECO:0000313" key="2">
    <source>
        <dbReference type="EMBL" id="KXZ42532.1"/>
    </source>
</evidence>
<dbReference type="AlphaFoldDB" id="A0A150FY40"/>
<comment type="caution">
    <text evidence="2">The sequence shown here is derived from an EMBL/GenBank/DDBJ whole genome shotgun (WGS) entry which is preliminary data.</text>
</comment>
<sequence>MARAYIDPGYWSWCASAYSPDALEKLRSSIFTELAAAAGDACLVKASKREPHPYTASCGYCRTLPGFCPTHPWARSQRYELWVRPGNGLAEQLGARAGQMQYDYYCLACVVGGGVLWAPEVRPAAVAIRTALSEGREVRGVHTNGAGNAARRQEWVMNEGESESEAGESEGV</sequence>
<dbReference type="Proteomes" id="UP000075714">
    <property type="component" value="Unassembled WGS sequence"/>
</dbReference>